<feature type="compositionally biased region" description="Polar residues" evidence="1">
    <location>
        <begin position="116"/>
        <end position="131"/>
    </location>
</feature>
<name>A0A8H7KHS4_AGABI</name>
<gene>
    <name evidence="2" type="ORF">Agabi119p4_4914</name>
</gene>
<evidence type="ECO:0000256" key="1">
    <source>
        <dbReference type="SAM" id="MobiDB-lite"/>
    </source>
</evidence>
<proteinExistence type="predicted"/>
<evidence type="ECO:0000313" key="2">
    <source>
        <dbReference type="EMBL" id="KAF7776521.1"/>
    </source>
</evidence>
<organism evidence="2 3">
    <name type="scientific">Agaricus bisporus var. burnettii</name>
    <dbReference type="NCBI Taxonomy" id="192524"/>
    <lineage>
        <taxon>Eukaryota</taxon>
        <taxon>Fungi</taxon>
        <taxon>Dikarya</taxon>
        <taxon>Basidiomycota</taxon>
        <taxon>Agaricomycotina</taxon>
        <taxon>Agaricomycetes</taxon>
        <taxon>Agaricomycetidae</taxon>
        <taxon>Agaricales</taxon>
        <taxon>Agaricineae</taxon>
        <taxon>Agaricaceae</taxon>
        <taxon>Agaricus</taxon>
    </lineage>
</organism>
<feature type="compositionally biased region" description="Polar residues" evidence="1">
    <location>
        <begin position="49"/>
        <end position="59"/>
    </location>
</feature>
<dbReference type="Proteomes" id="UP000629468">
    <property type="component" value="Unassembled WGS sequence"/>
</dbReference>
<feature type="compositionally biased region" description="Basic residues" evidence="1">
    <location>
        <begin position="96"/>
        <end position="105"/>
    </location>
</feature>
<comment type="caution">
    <text evidence="2">The sequence shown here is derived from an EMBL/GenBank/DDBJ whole genome shotgun (WGS) entry which is preliminary data.</text>
</comment>
<feature type="compositionally biased region" description="Acidic residues" evidence="1">
    <location>
        <begin position="23"/>
        <end position="34"/>
    </location>
</feature>
<protein>
    <submittedName>
        <fullName evidence="2">Uncharacterized protein</fullName>
    </submittedName>
</protein>
<dbReference type="EMBL" id="JABXXO010000006">
    <property type="protein sequence ID" value="KAF7776521.1"/>
    <property type="molecule type" value="Genomic_DNA"/>
</dbReference>
<dbReference type="AlphaFoldDB" id="A0A8H7KHS4"/>
<evidence type="ECO:0000313" key="3">
    <source>
        <dbReference type="Proteomes" id="UP000629468"/>
    </source>
</evidence>
<reference evidence="2 3" key="1">
    <citation type="journal article" name="Sci. Rep.">
        <title>Telomere-to-telomere assembled and centromere annotated genomes of the two main subspecies of the button mushroom Agaricus bisporus reveal especially polymorphic chromosome ends.</title>
        <authorList>
            <person name="Sonnenberg A.S.M."/>
            <person name="Sedaghat-Telgerd N."/>
            <person name="Lavrijssen B."/>
            <person name="Ohm R.A."/>
            <person name="Hendrickx P.M."/>
            <person name="Scholtmeijer K."/>
            <person name="Baars J.J.P."/>
            <person name="van Peer A."/>
        </authorList>
    </citation>
    <scope>NUCLEOTIDE SEQUENCE [LARGE SCALE GENOMIC DNA]</scope>
    <source>
        <strain evidence="2 3">H119_p4</strain>
    </source>
</reference>
<feature type="region of interest" description="Disordered" evidence="1">
    <location>
        <begin position="1"/>
        <end position="154"/>
    </location>
</feature>
<sequence length="154" mass="16110">MSRSSAPIPASQPGSQVFLNHDNEDDSVDTEPDSDVTPTASEAPISRCESPTITLSATSSPPPANDCAIVEPPTTRVDLVGEQPMAPGSNEPNRLKNPRRGRPPNRGRQSARPGPSGSSTHESVQQGSGLDTTVAAAAPPIRSKLRSRANMGKH</sequence>
<accession>A0A8H7KHS4</accession>
<feature type="compositionally biased region" description="Basic residues" evidence="1">
    <location>
        <begin position="143"/>
        <end position="154"/>
    </location>
</feature>